<reference evidence="1 2" key="1">
    <citation type="submission" date="2015-04" db="EMBL/GenBank/DDBJ databases">
        <title>Draft genome of the roundworm Trichinella nativa.</title>
        <authorList>
            <person name="Mitreva M."/>
        </authorList>
    </citation>
    <scope>NUCLEOTIDE SEQUENCE [LARGE SCALE GENOMIC DNA]</scope>
    <source>
        <strain evidence="1 2">ISS45</strain>
    </source>
</reference>
<organism evidence="1 2">
    <name type="scientific">Trichinella nativa</name>
    <dbReference type="NCBI Taxonomy" id="6335"/>
    <lineage>
        <taxon>Eukaryota</taxon>
        <taxon>Metazoa</taxon>
        <taxon>Ecdysozoa</taxon>
        <taxon>Nematoda</taxon>
        <taxon>Enoplea</taxon>
        <taxon>Dorylaimia</taxon>
        <taxon>Trichinellida</taxon>
        <taxon>Trichinellidae</taxon>
        <taxon>Trichinella</taxon>
    </lineage>
</organism>
<evidence type="ECO:0000313" key="2">
    <source>
        <dbReference type="Proteomes" id="UP000243006"/>
    </source>
</evidence>
<dbReference type="Proteomes" id="UP000243006">
    <property type="component" value="Unassembled WGS sequence"/>
</dbReference>
<evidence type="ECO:0000313" key="1">
    <source>
        <dbReference type="EMBL" id="OUC48977.1"/>
    </source>
</evidence>
<dbReference type="EMBL" id="LVZM01001712">
    <property type="protein sequence ID" value="OUC48977.1"/>
    <property type="molecule type" value="Genomic_DNA"/>
</dbReference>
<comment type="caution">
    <text evidence="1">The sequence shown here is derived from an EMBL/GenBank/DDBJ whole genome shotgun (WGS) entry which is preliminary data.</text>
</comment>
<dbReference type="AlphaFoldDB" id="A0A1Y3EYX7"/>
<sequence length="128" mass="13374">LYNNGECNDEVDVQVLTIGRSVPTVLSGGAADVLSAISERQGSVCHGGVLLGTSPWSQFSLQLADDSVGTTAVCASSPERTAQGVFFVIMRVGGVPSYFSTSPRVGLGQIVYASLSVEWALAREFCSL</sequence>
<accession>A0A1Y3EYX7</accession>
<feature type="non-terminal residue" evidence="1">
    <location>
        <position position="1"/>
    </location>
</feature>
<proteinExistence type="predicted"/>
<name>A0A1Y3EYX7_9BILA</name>
<protein>
    <submittedName>
        <fullName evidence="1">Uncharacterized protein</fullName>
    </submittedName>
</protein>
<gene>
    <name evidence="1" type="ORF">D917_05827</name>
</gene>